<name>A0AAD1UJ35_EUPCR</name>
<sequence>METSPDSVPIPLTTQVQTFKNNAKLVSKALKDFLNYSKNLHKDHSDLEILHKDWLGQLNSLKLKAYNAEEDGDLQQFEDLQEKIDQLRQLMEKERRFGAFMRKVYWEKLEERVVGESGSEEKREMTEERKDSLIHEQAEEIRELKELLKTQRVASQVISKDAEQKVLGKSSQLKSDVEDKKSEVVQGELNTNELLTNKNETDAQINISKEEDKSIEPFSSVRSAISDEAKEEEKEVLIDKKPDIPKKDVNLHLDISEDIEMVKGLTKRFSELGQLKIHHIPARSKEAKELLDKYFPLKVNKFSFNENSALSKIDFYSASLLSNAACVTGSVHLCNFKISQTQMISILPAFKKVNYLALSSCVLAILSVPAFGASMKGCTIRALDLNHSGDKAHGKWSKDNSSFVNLMTGLGKVKSVKENLKMLLMLDCGIDTNVVKRIMTRCGFNLFRVTAD</sequence>
<comment type="caution">
    <text evidence="1">The sequence shown here is derived from an EMBL/GenBank/DDBJ whole genome shotgun (WGS) entry which is preliminary data.</text>
</comment>
<evidence type="ECO:0000313" key="2">
    <source>
        <dbReference type="Proteomes" id="UP001295684"/>
    </source>
</evidence>
<dbReference type="AlphaFoldDB" id="A0AAD1UJ35"/>
<dbReference type="EMBL" id="CAMPGE010009903">
    <property type="protein sequence ID" value="CAI2368761.1"/>
    <property type="molecule type" value="Genomic_DNA"/>
</dbReference>
<accession>A0AAD1UJ35</accession>
<protein>
    <submittedName>
        <fullName evidence="1">Uncharacterized protein</fullName>
    </submittedName>
</protein>
<reference evidence="1" key="1">
    <citation type="submission" date="2023-07" db="EMBL/GenBank/DDBJ databases">
        <authorList>
            <consortium name="AG Swart"/>
            <person name="Singh M."/>
            <person name="Singh A."/>
            <person name="Seah K."/>
            <person name="Emmerich C."/>
        </authorList>
    </citation>
    <scope>NUCLEOTIDE SEQUENCE</scope>
    <source>
        <strain evidence="1">DP1</strain>
    </source>
</reference>
<proteinExistence type="predicted"/>
<evidence type="ECO:0000313" key="1">
    <source>
        <dbReference type="EMBL" id="CAI2368761.1"/>
    </source>
</evidence>
<gene>
    <name evidence="1" type="ORF">ECRASSUSDP1_LOCUS10057</name>
</gene>
<keyword evidence="2" id="KW-1185">Reference proteome</keyword>
<dbReference type="Proteomes" id="UP001295684">
    <property type="component" value="Unassembled WGS sequence"/>
</dbReference>
<organism evidence="1 2">
    <name type="scientific">Euplotes crassus</name>
    <dbReference type="NCBI Taxonomy" id="5936"/>
    <lineage>
        <taxon>Eukaryota</taxon>
        <taxon>Sar</taxon>
        <taxon>Alveolata</taxon>
        <taxon>Ciliophora</taxon>
        <taxon>Intramacronucleata</taxon>
        <taxon>Spirotrichea</taxon>
        <taxon>Hypotrichia</taxon>
        <taxon>Euplotida</taxon>
        <taxon>Euplotidae</taxon>
        <taxon>Moneuplotes</taxon>
    </lineage>
</organism>